<proteinExistence type="inferred from homology"/>
<dbReference type="EMBL" id="LCWV01000010">
    <property type="protein sequence ID" value="PWI70229.1"/>
    <property type="molecule type" value="Genomic_DNA"/>
</dbReference>
<dbReference type="GO" id="GO:0005871">
    <property type="term" value="C:kinesin complex"/>
    <property type="evidence" value="ECO:0007669"/>
    <property type="project" value="TreeGrafter"/>
</dbReference>
<dbReference type="InterPro" id="IPR033494">
    <property type="entry name" value="NUDE"/>
</dbReference>
<evidence type="ECO:0000313" key="9">
    <source>
        <dbReference type="EMBL" id="PWI70229.1"/>
    </source>
</evidence>
<evidence type="ECO:0000259" key="8">
    <source>
        <dbReference type="Pfam" id="PF04880"/>
    </source>
</evidence>
<feature type="compositionally biased region" description="Polar residues" evidence="7">
    <location>
        <begin position="599"/>
        <end position="615"/>
    </location>
</feature>
<feature type="compositionally biased region" description="Low complexity" evidence="7">
    <location>
        <begin position="317"/>
        <end position="334"/>
    </location>
</feature>
<dbReference type="GO" id="GO:0000132">
    <property type="term" value="P:establishment of mitotic spindle orientation"/>
    <property type="evidence" value="ECO:0007669"/>
    <property type="project" value="TreeGrafter"/>
</dbReference>
<reference evidence="9 10" key="1">
    <citation type="journal article" date="2016" name="Front. Microbiol.">
        <title>Genome and transcriptome sequences reveal the specific parasitism of the nematophagous Purpureocillium lilacinum 36-1.</title>
        <authorList>
            <person name="Xie J."/>
            <person name="Li S."/>
            <person name="Mo C."/>
            <person name="Xiao X."/>
            <person name="Peng D."/>
            <person name="Wang G."/>
            <person name="Xiao Y."/>
        </authorList>
    </citation>
    <scope>NUCLEOTIDE SEQUENCE [LARGE SCALE GENOMIC DNA]</scope>
    <source>
        <strain evidence="9 10">36-1</strain>
    </source>
</reference>
<dbReference type="GO" id="GO:0047496">
    <property type="term" value="P:vesicle transport along microtubule"/>
    <property type="evidence" value="ECO:0007669"/>
    <property type="project" value="TreeGrafter"/>
</dbReference>
<feature type="region of interest" description="Disordered" evidence="7">
    <location>
        <begin position="303"/>
        <end position="334"/>
    </location>
</feature>
<evidence type="ECO:0000256" key="7">
    <source>
        <dbReference type="SAM" id="MobiDB-lite"/>
    </source>
</evidence>
<dbReference type="GO" id="GO:0007059">
    <property type="term" value="P:chromosome segregation"/>
    <property type="evidence" value="ECO:0007669"/>
    <property type="project" value="TreeGrafter"/>
</dbReference>
<feature type="compositionally biased region" description="Low complexity" evidence="7">
    <location>
        <begin position="569"/>
        <end position="583"/>
    </location>
</feature>
<dbReference type="InterPro" id="IPR006964">
    <property type="entry name" value="NUDE_dom"/>
</dbReference>
<feature type="compositionally biased region" description="Basic residues" evidence="7">
    <location>
        <begin position="142"/>
        <end position="158"/>
    </location>
</feature>
<keyword evidence="5" id="KW-0175">Coiled coil</keyword>
<sequence length="906" mass="98933">MPAIFFTMQPDTDLRTVQTYVRTIYDSNKTSVGPSRATVCTCRARPGGLDAVRAESSELVPKRQGGQAGAAPAAEGPQAPPPGLCHRHRELLLERPVVTRCSATEGWPPHCPPGGASSWEHQLSSHKQSSHEPKHGTPGTCNHHHRRRRRPPSAHRQPRTCVLALAATDNDDNRRRQTTNDDDPPSTAIDHPLTDVSLLSLLSPARRGFCWATPKGGEHDHRNPLDTASLLVCALRSLAIPSFTDCCPPTTQQHPRSFASFAPSRRAEFPFVRRQRHPLRSFFVRPFDGSRRPLVHDECLQEPASALSPGRKRPHHTAMAEPPSSPPSEATSSEDALSWYKAQYELLESELAEFRESSRELEQELEKDIERAEKQERVLQERAETLGFEVEEWKRKYKESKTEASAAQNALEKEITTLRDSNRSLQLKLRDIEVANDDFERQARNTTSSLEDMESKYNQAIERAVMMEEEIKMGEQERENLRIESQRLREELADLKIEAELMQDKIKKHESRHLSTISTDLSVLGSPTFDKNSPGSTASSPLITTPPDTKSLSTDDTVSEVHDPPSPPMSDASASMRKSMARAPGMYGSLPRKSRLPSLDSNATPKPRTQPSIGTLSRAAAGPRMSGGASLRTPANRSTRTRPTTHKLPASNSLTHIRSLTAQMQRLEARVQSARSKLPAPTNTPPRASPRSASTASNVPASVTIRSRKRTNGSAASSLAGDDTTPTGYNPRASTTKSHVPRLSTSGINRLSFGPLPNRGGPESDMSRPSSRASISSYARPASRNDMIAPPRPVSRTSMTGARTPLGRPRSSLSMSGAVQGHGYSASIGRAAMEDHHGDERTPSRRGTYSKMELEAGVSGIPVPGSAIPTPGTRRQSGGRRTSAGVSSGRPSTSGGKKLADLGETY</sequence>
<feature type="region of interest" description="Disordered" evidence="7">
    <location>
        <begin position="112"/>
        <end position="192"/>
    </location>
</feature>
<feature type="compositionally biased region" description="Low complexity" evidence="7">
    <location>
        <begin position="872"/>
        <end position="885"/>
    </location>
</feature>
<keyword evidence="4" id="KW-0493">Microtubule</keyword>
<gene>
    <name evidence="9" type="ORF">PCL_00373</name>
</gene>
<feature type="compositionally biased region" description="Basic and acidic residues" evidence="7">
    <location>
        <begin position="834"/>
        <end position="843"/>
    </location>
</feature>
<dbReference type="GO" id="GO:0051642">
    <property type="term" value="P:centrosome localization"/>
    <property type="evidence" value="ECO:0007669"/>
    <property type="project" value="TreeGrafter"/>
</dbReference>
<evidence type="ECO:0000256" key="6">
    <source>
        <dbReference type="ARBA" id="ARBA00023212"/>
    </source>
</evidence>
<dbReference type="PANTHER" id="PTHR10921">
    <property type="entry name" value="NUCLEAR DISTRIBUTION PROTEIN NUDE HOMOLOG 1"/>
    <property type="match status" value="1"/>
</dbReference>
<keyword evidence="6" id="KW-0206">Cytoskeleton</keyword>
<feature type="domain" description="NUDE" evidence="8">
    <location>
        <begin position="449"/>
        <end position="607"/>
    </location>
</feature>
<feature type="compositionally biased region" description="Polar residues" evidence="7">
    <location>
        <begin position="724"/>
        <end position="749"/>
    </location>
</feature>
<feature type="compositionally biased region" description="Polar residues" evidence="7">
    <location>
        <begin position="529"/>
        <end position="556"/>
    </location>
</feature>
<accession>A0A2U3E6X8</accession>
<dbReference type="Gene3D" id="6.10.250.1080">
    <property type="match status" value="1"/>
</dbReference>
<dbReference type="GO" id="GO:0008017">
    <property type="term" value="F:microtubule binding"/>
    <property type="evidence" value="ECO:0007669"/>
    <property type="project" value="InterPro"/>
</dbReference>
<comment type="caution">
    <text evidence="9">The sequence shown here is derived from an EMBL/GenBank/DDBJ whole genome shotgun (WGS) entry which is preliminary data.</text>
</comment>
<comment type="similarity">
    <text evidence="2">Belongs to the nudE family.</text>
</comment>
<feature type="region of interest" description="Disordered" evidence="7">
    <location>
        <begin position="506"/>
        <end position="821"/>
    </location>
</feature>
<dbReference type="GO" id="GO:0007020">
    <property type="term" value="P:microtubule nucleation"/>
    <property type="evidence" value="ECO:0007669"/>
    <property type="project" value="TreeGrafter"/>
</dbReference>
<dbReference type="PANTHER" id="PTHR10921:SF1">
    <property type="entry name" value="NUCLEAR DISTRIBUTION PROTEIN NUDE HOMOLOG"/>
    <property type="match status" value="1"/>
</dbReference>
<feature type="region of interest" description="Disordered" evidence="7">
    <location>
        <begin position="834"/>
        <end position="906"/>
    </location>
</feature>
<dbReference type="GO" id="GO:0000776">
    <property type="term" value="C:kinetochore"/>
    <property type="evidence" value="ECO:0007669"/>
    <property type="project" value="TreeGrafter"/>
</dbReference>
<dbReference type="Proteomes" id="UP000245956">
    <property type="component" value="Unassembled WGS sequence"/>
</dbReference>
<feature type="compositionally biased region" description="Polar residues" evidence="7">
    <location>
        <begin position="650"/>
        <end position="664"/>
    </location>
</feature>
<comment type="subcellular location">
    <subcellularLocation>
        <location evidence="1">Cytoplasm</location>
        <location evidence="1">Cytoskeleton</location>
    </subcellularLocation>
</comment>
<dbReference type="GO" id="GO:0005874">
    <property type="term" value="C:microtubule"/>
    <property type="evidence" value="ECO:0007669"/>
    <property type="project" value="UniProtKB-KW"/>
</dbReference>
<name>A0A2U3E6X8_PURLI</name>
<dbReference type="Pfam" id="PF04880">
    <property type="entry name" value="NUDE_C"/>
    <property type="match status" value="1"/>
</dbReference>
<evidence type="ECO:0000256" key="3">
    <source>
        <dbReference type="ARBA" id="ARBA00022490"/>
    </source>
</evidence>
<feature type="compositionally biased region" description="Low complexity" evidence="7">
    <location>
        <begin position="767"/>
        <end position="784"/>
    </location>
</feature>
<feature type="region of interest" description="Disordered" evidence="7">
    <location>
        <begin position="56"/>
        <end position="85"/>
    </location>
</feature>
<evidence type="ECO:0000256" key="2">
    <source>
        <dbReference type="ARBA" id="ARBA00007429"/>
    </source>
</evidence>
<keyword evidence="3" id="KW-0963">Cytoplasm</keyword>
<evidence type="ECO:0000256" key="5">
    <source>
        <dbReference type="ARBA" id="ARBA00023054"/>
    </source>
</evidence>
<evidence type="ECO:0000313" key="10">
    <source>
        <dbReference type="Proteomes" id="UP000245956"/>
    </source>
</evidence>
<dbReference type="AlphaFoldDB" id="A0A2U3E6X8"/>
<organism evidence="9 10">
    <name type="scientific">Purpureocillium lilacinum</name>
    <name type="common">Paecilomyces lilacinus</name>
    <dbReference type="NCBI Taxonomy" id="33203"/>
    <lineage>
        <taxon>Eukaryota</taxon>
        <taxon>Fungi</taxon>
        <taxon>Dikarya</taxon>
        <taxon>Ascomycota</taxon>
        <taxon>Pezizomycotina</taxon>
        <taxon>Sordariomycetes</taxon>
        <taxon>Hypocreomycetidae</taxon>
        <taxon>Hypocreales</taxon>
        <taxon>Ophiocordycipitaceae</taxon>
        <taxon>Purpureocillium</taxon>
    </lineage>
</organism>
<protein>
    <submittedName>
        <fullName evidence="9">Nuclear distribution protein nudE</fullName>
    </submittedName>
</protein>
<evidence type="ECO:0000256" key="1">
    <source>
        <dbReference type="ARBA" id="ARBA00004245"/>
    </source>
</evidence>
<evidence type="ECO:0000256" key="4">
    <source>
        <dbReference type="ARBA" id="ARBA00022701"/>
    </source>
</evidence>